<dbReference type="Gene3D" id="3.30.565.10">
    <property type="entry name" value="Histidine kinase-like ATPase, C-terminal domain"/>
    <property type="match status" value="1"/>
</dbReference>
<keyword evidence="19" id="KW-0843">Virulence</keyword>
<evidence type="ECO:0000313" key="27">
    <source>
        <dbReference type="Proteomes" id="UP000515728"/>
    </source>
</evidence>
<keyword evidence="12" id="KW-0378">Hydrolase</keyword>
<evidence type="ECO:0000256" key="22">
    <source>
        <dbReference type="ARBA" id="ARBA00041776"/>
    </source>
</evidence>
<keyword evidence="18" id="KW-0346">Stress response</keyword>
<dbReference type="KEGG" id="ppel:H6H00_13110"/>
<evidence type="ECO:0000256" key="1">
    <source>
        <dbReference type="ARBA" id="ARBA00000085"/>
    </source>
</evidence>
<dbReference type="GO" id="GO:0000155">
    <property type="term" value="F:phosphorelay sensor kinase activity"/>
    <property type="evidence" value="ECO:0007669"/>
    <property type="project" value="InterPro"/>
</dbReference>
<evidence type="ECO:0000256" key="11">
    <source>
        <dbReference type="ARBA" id="ARBA00022777"/>
    </source>
</evidence>
<evidence type="ECO:0000256" key="7">
    <source>
        <dbReference type="ARBA" id="ARBA00022553"/>
    </source>
</evidence>
<dbReference type="InterPro" id="IPR003594">
    <property type="entry name" value="HATPase_dom"/>
</dbReference>
<evidence type="ECO:0000256" key="16">
    <source>
        <dbReference type="ARBA" id="ARBA00022989"/>
    </source>
</evidence>
<dbReference type="EMBL" id="CP060131">
    <property type="protein sequence ID" value="QNG54733.1"/>
    <property type="molecule type" value="Genomic_DNA"/>
</dbReference>
<evidence type="ECO:0000256" key="12">
    <source>
        <dbReference type="ARBA" id="ARBA00022801"/>
    </source>
</evidence>
<evidence type="ECO:0000256" key="19">
    <source>
        <dbReference type="ARBA" id="ARBA00023026"/>
    </source>
</evidence>
<feature type="domain" description="Histidine kinase" evidence="24">
    <location>
        <begin position="206"/>
        <end position="406"/>
    </location>
</feature>
<evidence type="ECO:0000256" key="18">
    <source>
        <dbReference type="ARBA" id="ARBA00023016"/>
    </source>
</evidence>
<dbReference type="PANTHER" id="PTHR44936:SF9">
    <property type="entry name" value="SENSOR PROTEIN CREC"/>
    <property type="match status" value="1"/>
</dbReference>
<dbReference type="PRINTS" id="PR00344">
    <property type="entry name" value="BCTRLSENSOR"/>
</dbReference>
<dbReference type="InterPro" id="IPR003661">
    <property type="entry name" value="HisK_dim/P_dom"/>
</dbReference>
<dbReference type="Pfam" id="PF18092">
    <property type="entry name" value="DraK_HK_N"/>
    <property type="match status" value="1"/>
</dbReference>
<keyword evidence="16 23" id="KW-1133">Transmembrane helix</keyword>
<dbReference type="Proteomes" id="UP000515728">
    <property type="component" value="Chromosome"/>
</dbReference>
<proteinExistence type="predicted"/>
<evidence type="ECO:0000259" key="24">
    <source>
        <dbReference type="PROSITE" id="PS50109"/>
    </source>
</evidence>
<dbReference type="PANTHER" id="PTHR44936">
    <property type="entry name" value="SENSOR PROTEIN CREC"/>
    <property type="match status" value="1"/>
</dbReference>
<keyword evidence="15" id="KW-0904">Protein phosphatase</keyword>
<evidence type="ECO:0000259" key="25">
    <source>
        <dbReference type="PROSITE" id="PS50885"/>
    </source>
</evidence>
<dbReference type="InterPro" id="IPR040868">
    <property type="entry name" value="DraK_HK_N"/>
</dbReference>
<dbReference type="InterPro" id="IPR036890">
    <property type="entry name" value="HATPase_C_sf"/>
</dbReference>
<dbReference type="GO" id="GO:0005886">
    <property type="term" value="C:plasma membrane"/>
    <property type="evidence" value="ECO:0007669"/>
    <property type="project" value="UniProtKB-SubCell"/>
</dbReference>
<keyword evidence="20" id="KW-0464">Manganese</keyword>
<dbReference type="InterPro" id="IPR005467">
    <property type="entry name" value="His_kinase_dom"/>
</dbReference>
<dbReference type="GO" id="GO:0005524">
    <property type="term" value="F:ATP binding"/>
    <property type="evidence" value="ECO:0007669"/>
    <property type="project" value="UniProtKB-KW"/>
</dbReference>
<name>A0A7G7MPM2_9PSEU</name>
<dbReference type="PROSITE" id="PS50109">
    <property type="entry name" value="HIS_KIN"/>
    <property type="match status" value="1"/>
</dbReference>
<evidence type="ECO:0000256" key="20">
    <source>
        <dbReference type="ARBA" id="ARBA00023211"/>
    </source>
</evidence>
<evidence type="ECO:0000313" key="26">
    <source>
        <dbReference type="EMBL" id="QNG54733.1"/>
    </source>
</evidence>
<comment type="cofactor">
    <cofactor evidence="2">
        <name>Mn(2+)</name>
        <dbReference type="ChEBI" id="CHEBI:29035"/>
    </cofactor>
</comment>
<evidence type="ECO:0000256" key="23">
    <source>
        <dbReference type="SAM" id="Phobius"/>
    </source>
</evidence>
<dbReference type="SUPFAM" id="SSF47384">
    <property type="entry name" value="Homodimeric domain of signal transducing histidine kinase"/>
    <property type="match status" value="1"/>
</dbReference>
<evidence type="ECO:0000256" key="5">
    <source>
        <dbReference type="ARBA" id="ARBA00012438"/>
    </source>
</evidence>
<keyword evidence="17" id="KW-0902">Two-component regulatory system</keyword>
<evidence type="ECO:0000256" key="9">
    <source>
        <dbReference type="ARBA" id="ARBA00022692"/>
    </source>
</evidence>
<evidence type="ECO:0000256" key="15">
    <source>
        <dbReference type="ARBA" id="ARBA00022912"/>
    </source>
</evidence>
<keyword evidence="6" id="KW-1003">Cell membrane</keyword>
<keyword evidence="8" id="KW-0808">Transferase</keyword>
<dbReference type="AlphaFoldDB" id="A0A7G7MPM2"/>
<keyword evidence="10" id="KW-0547">Nucleotide-binding</keyword>
<comment type="subcellular location">
    <subcellularLocation>
        <location evidence="4">Cell membrane</location>
        <topology evidence="4">Multi-pass membrane protein</topology>
    </subcellularLocation>
</comment>
<dbReference type="InterPro" id="IPR050980">
    <property type="entry name" value="2C_sensor_his_kinase"/>
</dbReference>
<evidence type="ECO:0000256" key="8">
    <source>
        <dbReference type="ARBA" id="ARBA00022679"/>
    </source>
</evidence>
<evidence type="ECO:0000256" key="13">
    <source>
        <dbReference type="ARBA" id="ARBA00022840"/>
    </source>
</evidence>
<evidence type="ECO:0000256" key="14">
    <source>
        <dbReference type="ARBA" id="ARBA00022842"/>
    </source>
</evidence>
<dbReference type="EC" id="2.7.13.3" evidence="5"/>
<comment type="catalytic activity">
    <reaction evidence="1">
        <text>ATP + protein L-histidine = ADP + protein N-phospho-L-histidine.</text>
        <dbReference type="EC" id="2.7.13.3"/>
    </reaction>
</comment>
<dbReference type="InterPro" id="IPR003660">
    <property type="entry name" value="HAMP_dom"/>
</dbReference>
<comment type="cofactor">
    <cofactor evidence="3">
        <name>Mg(2+)</name>
        <dbReference type="ChEBI" id="CHEBI:18420"/>
    </cofactor>
</comment>
<reference evidence="26 27" key="1">
    <citation type="submission" date="2020-08" db="EMBL/GenBank/DDBJ databases">
        <authorList>
            <person name="Mo P."/>
        </authorList>
    </citation>
    <scope>NUCLEOTIDE SEQUENCE [LARGE SCALE GENOMIC DNA]</scope>
    <source>
        <strain evidence="26 27">CGMCC 4.1532</strain>
    </source>
</reference>
<dbReference type="InterPro" id="IPR036097">
    <property type="entry name" value="HisK_dim/P_sf"/>
</dbReference>
<protein>
    <recommendedName>
        <fullName evidence="21">Signal transduction histidine-protein kinase/phosphatase MprB</fullName>
        <ecNumber evidence="5">2.7.13.3</ecNumber>
    </recommendedName>
    <alternativeName>
        <fullName evidence="22">Mycobacterial persistence regulator B</fullName>
    </alternativeName>
</protein>
<keyword evidence="14" id="KW-0460">Magnesium</keyword>
<keyword evidence="27" id="KW-1185">Reference proteome</keyword>
<keyword evidence="7" id="KW-0597">Phosphoprotein</keyword>
<keyword evidence="23" id="KW-0472">Membrane</keyword>
<dbReference type="SMART" id="SM00387">
    <property type="entry name" value="HATPase_c"/>
    <property type="match status" value="1"/>
</dbReference>
<dbReference type="PROSITE" id="PS50885">
    <property type="entry name" value="HAMP"/>
    <property type="match status" value="1"/>
</dbReference>
<evidence type="ECO:0000256" key="10">
    <source>
        <dbReference type="ARBA" id="ARBA00022741"/>
    </source>
</evidence>
<feature type="transmembrane region" description="Helical" evidence="23">
    <location>
        <begin position="122"/>
        <end position="143"/>
    </location>
</feature>
<dbReference type="InterPro" id="IPR004358">
    <property type="entry name" value="Sig_transdc_His_kin-like_C"/>
</dbReference>
<sequence>MRRRILQSTLLVVALTALVLGGPLAITTWQLVDDFDRAELTSRLEQVATRLEGPGAAVDIAGLELAVPRGGRLILEQAGRAPLVIGSDVGDDAVTETLPLGSGGMATMQEPRAVLLGQQVQVTLVVLLLVVLSVATGTVVATLTARRLAEPLRDVADRAARLGAGDFRSAPARHGIPELDAVSEVLDTSAAALAELVQRERQLVGDVSHQLRSRLTALQLRLDELTTHPDPSARSEALAALDQAEKLAAVLDELLEAARAARAAGAEPLDLREGLEAVAQEWRAPLRAEGRILKMRVPDGLLARVTPARIREAVGALLDNAVRHGGGTVVVAARATEKSLVIEVTDAGDGVPEELIPHVFERGVSVGSSTGIGLALARALVEADGGRLELSRARPPTFTIFLPAARADDVVGPGRRASSPR</sequence>
<evidence type="ECO:0000256" key="17">
    <source>
        <dbReference type="ARBA" id="ARBA00023012"/>
    </source>
</evidence>
<organism evidence="26 27">
    <name type="scientific">Pseudonocardia petroleophila</name>
    <dbReference type="NCBI Taxonomy" id="37331"/>
    <lineage>
        <taxon>Bacteria</taxon>
        <taxon>Bacillati</taxon>
        <taxon>Actinomycetota</taxon>
        <taxon>Actinomycetes</taxon>
        <taxon>Pseudonocardiales</taxon>
        <taxon>Pseudonocardiaceae</taxon>
        <taxon>Pseudonocardia</taxon>
    </lineage>
</organism>
<keyword evidence="11 26" id="KW-0418">Kinase</keyword>
<evidence type="ECO:0000256" key="6">
    <source>
        <dbReference type="ARBA" id="ARBA00022475"/>
    </source>
</evidence>
<keyword evidence="9 23" id="KW-0812">Transmembrane</keyword>
<dbReference type="Gene3D" id="1.10.287.130">
    <property type="match status" value="1"/>
</dbReference>
<dbReference type="RefSeq" id="WP_185721534.1">
    <property type="nucleotide sequence ID" value="NZ_BAAAWI010000001.1"/>
</dbReference>
<evidence type="ECO:0000256" key="2">
    <source>
        <dbReference type="ARBA" id="ARBA00001936"/>
    </source>
</evidence>
<keyword evidence="13" id="KW-0067">ATP-binding</keyword>
<feature type="domain" description="HAMP" evidence="25">
    <location>
        <begin position="146"/>
        <end position="198"/>
    </location>
</feature>
<dbReference type="CDD" id="cd00082">
    <property type="entry name" value="HisKA"/>
    <property type="match status" value="1"/>
</dbReference>
<accession>A0A7G7MPM2</accession>
<evidence type="ECO:0000256" key="4">
    <source>
        <dbReference type="ARBA" id="ARBA00004651"/>
    </source>
</evidence>
<evidence type="ECO:0000256" key="21">
    <source>
        <dbReference type="ARBA" id="ARBA00040454"/>
    </source>
</evidence>
<gene>
    <name evidence="26" type="ORF">H6H00_13110</name>
</gene>
<dbReference type="SUPFAM" id="SSF55874">
    <property type="entry name" value="ATPase domain of HSP90 chaperone/DNA topoisomerase II/histidine kinase"/>
    <property type="match status" value="1"/>
</dbReference>
<dbReference type="Pfam" id="PF02518">
    <property type="entry name" value="HATPase_c"/>
    <property type="match status" value="1"/>
</dbReference>
<evidence type="ECO:0000256" key="3">
    <source>
        <dbReference type="ARBA" id="ARBA00001946"/>
    </source>
</evidence>
<dbReference type="GO" id="GO:0004721">
    <property type="term" value="F:phosphoprotein phosphatase activity"/>
    <property type="evidence" value="ECO:0007669"/>
    <property type="project" value="UniProtKB-KW"/>
</dbReference>